<dbReference type="InterPro" id="IPR036409">
    <property type="entry name" value="Aldolase_II/adducin_N_sf"/>
</dbReference>
<dbReference type="InterPro" id="IPR001303">
    <property type="entry name" value="Aldolase_II/adducin_N"/>
</dbReference>
<comment type="caution">
    <text evidence="2">The sequence shown here is derived from an EMBL/GenBank/DDBJ whole genome shotgun (WGS) entry which is preliminary data.</text>
</comment>
<reference evidence="2" key="1">
    <citation type="submission" date="2020-02" db="EMBL/GenBank/DDBJ databases">
        <authorList>
            <person name="Palmer J.M."/>
        </authorList>
    </citation>
    <scope>NUCLEOTIDE SEQUENCE</scope>
    <source>
        <strain evidence="2">EPUS1.4</strain>
        <tissue evidence="2">Thallus</tissue>
    </source>
</reference>
<dbReference type="Gene3D" id="3.40.225.10">
    <property type="entry name" value="Class II aldolase/adducin N-terminal domain"/>
    <property type="match status" value="1"/>
</dbReference>
<dbReference type="Pfam" id="PF00596">
    <property type="entry name" value="Aldolase_II"/>
    <property type="match status" value="1"/>
</dbReference>
<dbReference type="SUPFAM" id="SSF53639">
    <property type="entry name" value="AraD/HMP-PK domain-like"/>
    <property type="match status" value="1"/>
</dbReference>
<dbReference type="OrthoDB" id="2932980at2759"/>
<feature type="domain" description="Class II aldolase/adducin N-terminal" evidence="1">
    <location>
        <begin position="57"/>
        <end position="134"/>
    </location>
</feature>
<dbReference type="EMBL" id="JAACFV010000142">
    <property type="protein sequence ID" value="KAF7504289.1"/>
    <property type="molecule type" value="Genomic_DNA"/>
</dbReference>
<dbReference type="Proteomes" id="UP000606974">
    <property type="component" value="Unassembled WGS sequence"/>
</dbReference>
<evidence type="ECO:0000259" key="1">
    <source>
        <dbReference type="Pfam" id="PF00596"/>
    </source>
</evidence>
<protein>
    <recommendedName>
        <fullName evidence="1">Class II aldolase/adducin N-terminal domain-containing protein</fullName>
    </recommendedName>
</protein>
<accession>A0A8H7AB62</accession>
<proteinExistence type="predicted"/>
<sequence>MVSVNATSILSTLITANHVLHYHSEPRECLHILFCQNLSASAHLIYQHINELNVADASQTDPTRPRSFFERFIHSEIYKRFEDVNSVLHSHSPEVLPYTITDVPLKAVYHMPGFLGDHGVPNFDIAEFYEPGDQQDLLVSNPRLGAAPSQHLQCQLKNKFVPRSPALL</sequence>
<keyword evidence="3" id="KW-1185">Reference proteome</keyword>
<gene>
    <name evidence="2" type="ORF">GJ744_002478</name>
</gene>
<organism evidence="2 3">
    <name type="scientific">Endocarpon pusillum</name>
    <dbReference type="NCBI Taxonomy" id="364733"/>
    <lineage>
        <taxon>Eukaryota</taxon>
        <taxon>Fungi</taxon>
        <taxon>Dikarya</taxon>
        <taxon>Ascomycota</taxon>
        <taxon>Pezizomycotina</taxon>
        <taxon>Eurotiomycetes</taxon>
        <taxon>Chaetothyriomycetidae</taxon>
        <taxon>Verrucariales</taxon>
        <taxon>Verrucariaceae</taxon>
        <taxon>Endocarpon</taxon>
    </lineage>
</organism>
<evidence type="ECO:0000313" key="3">
    <source>
        <dbReference type="Proteomes" id="UP000606974"/>
    </source>
</evidence>
<dbReference type="AlphaFoldDB" id="A0A8H7AB62"/>
<evidence type="ECO:0000313" key="2">
    <source>
        <dbReference type="EMBL" id="KAF7504289.1"/>
    </source>
</evidence>
<name>A0A8H7AB62_9EURO</name>